<gene>
    <name evidence="3" type="ORF">ACFQKB_09180</name>
</gene>
<feature type="region of interest" description="Disordered" evidence="1">
    <location>
        <begin position="166"/>
        <end position="197"/>
    </location>
</feature>
<comment type="caution">
    <text evidence="3">The sequence shown here is derived from an EMBL/GenBank/DDBJ whole genome shotgun (WGS) entry which is preliminary data.</text>
</comment>
<keyword evidence="2" id="KW-0812">Transmembrane</keyword>
<dbReference type="RefSeq" id="WP_378063160.1">
    <property type="nucleotide sequence ID" value="NZ_JBHSXS010000004.1"/>
</dbReference>
<evidence type="ECO:0000313" key="3">
    <source>
        <dbReference type="EMBL" id="MFC6879936.1"/>
    </source>
</evidence>
<keyword evidence="4" id="KW-1185">Reference proteome</keyword>
<organism evidence="3 4">
    <name type="scientific">Actinomadura yumaensis</name>
    <dbReference type="NCBI Taxonomy" id="111807"/>
    <lineage>
        <taxon>Bacteria</taxon>
        <taxon>Bacillati</taxon>
        <taxon>Actinomycetota</taxon>
        <taxon>Actinomycetes</taxon>
        <taxon>Streptosporangiales</taxon>
        <taxon>Thermomonosporaceae</taxon>
        <taxon>Actinomadura</taxon>
    </lineage>
</organism>
<proteinExistence type="predicted"/>
<evidence type="ECO:0000313" key="4">
    <source>
        <dbReference type="Proteomes" id="UP001596380"/>
    </source>
</evidence>
<sequence length="352" mass="36365">MGAYGVSESLAGNSFDTDAQAATGAFGTGARQAGDAFGTDTPAATGAFGTERPVPNGAFGTEEQQARDPFGTGAQPMAAPYSADTAETSSERYGATGEQATGPTGVRATSGVEVRLGTRSSRHRERRQKERAGRRNGFIAAGVLGLAALVAGGLLLLPGSGDDKDGPAVVAPSAGEGTSQGQQALPRRGGPITVGTADGSKYRIEAVTGRTSDDVASLQSSSPPSGGTFAYVEYVLSNPSSQKVLLDFPGDVFVKKNLVLSKGRGRCMPQAGVPEDMCTLPIKSEVVRRLAGGPLLAGDGGDQYMPPGASYLVRATVAVPVDEHLTRRDMGLYVWKQLYMADQLAKHAPFPR</sequence>
<dbReference type="EMBL" id="JBHSXS010000004">
    <property type="protein sequence ID" value="MFC6879936.1"/>
    <property type="molecule type" value="Genomic_DNA"/>
</dbReference>
<keyword evidence="2" id="KW-0472">Membrane</keyword>
<feature type="transmembrane region" description="Helical" evidence="2">
    <location>
        <begin position="136"/>
        <end position="157"/>
    </location>
</feature>
<evidence type="ECO:0008006" key="5">
    <source>
        <dbReference type="Google" id="ProtNLM"/>
    </source>
</evidence>
<reference evidence="4" key="1">
    <citation type="journal article" date="2019" name="Int. J. Syst. Evol. Microbiol.">
        <title>The Global Catalogue of Microorganisms (GCM) 10K type strain sequencing project: providing services to taxonomists for standard genome sequencing and annotation.</title>
        <authorList>
            <consortium name="The Broad Institute Genomics Platform"/>
            <consortium name="The Broad Institute Genome Sequencing Center for Infectious Disease"/>
            <person name="Wu L."/>
            <person name="Ma J."/>
        </authorList>
    </citation>
    <scope>NUCLEOTIDE SEQUENCE [LARGE SCALE GENOMIC DNA]</scope>
    <source>
        <strain evidence="4">JCM 3369</strain>
    </source>
</reference>
<keyword evidence="2" id="KW-1133">Transmembrane helix</keyword>
<dbReference type="Proteomes" id="UP001596380">
    <property type="component" value="Unassembled WGS sequence"/>
</dbReference>
<evidence type="ECO:0000256" key="1">
    <source>
        <dbReference type="SAM" id="MobiDB-lite"/>
    </source>
</evidence>
<feature type="region of interest" description="Disordered" evidence="1">
    <location>
        <begin position="29"/>
        <end position="107"/>
    </location>
</feature>
<name>A0ABW2CH45_9ACTN</name>
<protein>
    <recommendedName>
        <fullName evidence="5">DUF4352 domain-containing protein</fullName>
    </recommendedName>
</protein>
<evidence type="ECO:0000256" key="2">
    <source>
        <dbReference type="SAM" id="Phobius"/>
    </source>
</evidence>
<accession>A0ABW2CH45</accession>